<comment type="subcellular location">
    <subcellularLocation>
        <location evidence="1">Cell membrane</location>
        <topology evidence="1">Multi-pass membrane protein</topology>
    </subcellularLocation>
</comment>
<name>A0ABS3I755_9MICO</name>
<evidence type="ECO:0000259" key="7">
    <source>
        <dbReference type="Pfam" id="PF13396"/>
    </source>
</evidence>
<gene>
    <name evidence="8" type="ORF">J0911_07105</name>
</gene>
<comment type="caution">
    <text evidence="8">The sequence shown here is derived from an EMBL/GenBank/DDBJ whole genome shotgun (WGS) entry which is preliminary data.</text>
</comment>
<accession>A0ABS3I755</accession>
<dbReference type="EMBL" id="JAFMPK010000027">
    <property type="protein sequence ID" value="MBO0608798.1"/>
    <property type="molecule type" value="Genomic_DNA"/>
</dbReference>
<evidence type="ECO:0000313" key="8">
    <source>
        <dbReference type="EMBL" id="MBO0608798.1"/>
    </source>
</evidence>
<evidence type="ECO:0000256" key="1">
    <source>
        <dbReference type="ARBA" id="ARBA00004651"/>
    </source>
</evidence>
<keyword evidence="5 6" id="KW-0472">Membrane</keyword>
<evidence type="ECO:0000256" key="6">
    <source>
        <dbReference type="SAM" id="Phobius"/>
    </source>
</evidence>
<evidence type="ECO:0000256" key="2">
    <source>
        <dbReference type="ARBA" id="ARBA00022475"/>
    </source>
</evidence>
<evidence type="ECO:0000256" key="3">
    <source>
        <dbReference type="ARBA" id="ARBA00022692"/>
    </source>
</evidence>
<feature type="domain" description="Cardiolipin synthase N-terminal" evidence="7">
    <location>
        <begin position="14"/>
        <end position="55"/>
    </location>
</feature>
<keyword evidence="2" id="KW-1003">Cell membrane</keyword>
<organism evidence="8 9">
    <name type="scientific">Myceligenerans salitolerans</name>
    <dbReference type="NCBI Taxonomy" id="1230528"/>
    <lineage>
        <taxon>Bacteria</taxon>
        <taxon>Bacillati</taxon>
        <taxon>Actinomycetota</taxon>
        <taxon>Actinomycetes</taxon>
        <taxon>Micrococcales</taxon>
        <taxon>Promicromonosporaceae</taxon>
        <taxon>Myceligenerans</taxon>
    </lineage>
</organism>
<evidence type="ECO:0000256" key="5">
    <source>
        <dbReference type="ARBA" id="ARBA00023136"/>
    </source>
</evidence>
<protein>
    <submittedName>
        <fullName evidence="8">PLDc N-terminal domain-containing protein</fullName>
    </submittedName>
</protein>
<keyword evidence="4 6" id="KW-1133">Transmembrane helix</keyword>
<reference evidence="9" key="1">
    <citation type="submission" date="2023-07" db="EMBL/GenBank/DDBJ databases">
        <title>Myceligenerans salitolerans sp. nov., a halotolerant actinomycete isolated from a salt lake in Xinjiang, China.</title>
        <authorList>
            <person name="Guan T."/>
        </authorList>
    </citation>
    <scope>NUCLEOTIDE SEQUENCE [LARGE SCALE GENOMIC DNA]</scope>
    <source>
        <strain evidence="9">XHU 5031</strain>
    </source>
</reference>
<dbReference type="Pfam" id="PF13396">
    <property type="entry name" value="PLDc_N"/>
    <property type="match status" value="1"/>
</dbReference>
<sequence>MLIRVGLPILAVGLLVYALVDVLGAPPHERAGLPRWAWVLIVLVPVLGPVAWIYVRTVVRHTGRLDR</sequence>
<keyword evidence="3 6" id="KW-0812">Transmembrane</keyword>
<feature type="transmembrane region" description="Helical" evidence="6">
    <location>
        <begin position="36"/>
        <end position="55"/>
    </location>
</feature>
<dbReference type="Proteomes" id="UP000664617">
    <property type="component" value="Unassembled WGS sequence"/>
</dbReference>
<evidence type="ECO:0000256" key="4">
    <source>
        <dbReference type="ARBA" id="ARBA00022989"/>
    </source>
</evidence>
<dbReference type="RefSeq" id="WP_207274729.1">
    <property type="nucleotide sequence ID" value="NZ_JAFMPK010000027.1"/>
</dbReference>
<evidence type="ECO:0000313" key="9">
    <source>
        <dbReference type="Proteomes" id="UP000664617"/>
    </source>
</evidence>
<proteinExistence type="predicted"/>
<dbReference type="InterPro" id="IPR027379">
    <property type="entry name" value="CLS_N"/>
</dbReference>
<keyword evidence="9" id="KW-1185">Reference proteome</keyword>